<dbReference type="PANTHER" id="PTHR10291:SF0">
    <property type="entry name" value="DEHYDRODOLICHYL DIPHOSPHATE SYNTHASE 2"/>
    <property type="match status" value="1"/>
</dbReference>
<dbReference type="RefSeq" id="WP_285065636.1">
    <property type="nucleotide sequence ID" value="NZ_JASOOE010000006.1"/>
</dbReference>
<dbReference type="SUPFAM" id="SSF64005">
    <property type="entry name" value="Undecaprenyl diphosphate synthase"/>
    <property type="match status" value="1"/>
</dbReference>
<dbReference type="InterPro" id="IPR018520">
    <property type="entry name" value="UPP_synth-like_CS"/>
</dbReference>
<evidence type="ECO:0000256" key="1">
    <source>
        <dbReference type="ARBA" id="ARBA00022679"/>
    </source>
</evidence>
<dbReference type="PROSITE" id="PS01066">
    <property type="entry name" value="UPP_SYNTHASE"/>
    <property type="match status" value="1"/>
</dbReference>
<dbReference type="GO" id="GO:0030145">
    <property type="term" value="F:manganese ion binding"/>
    <property type="evidence" value="ECO:0007669"/>
    <property type="project" value="TreeGrafter"/>
</dbReference>
<dbReference type="GO" id="GO:0008834">
    <property type="term" value="F:ditrans,polycis-undecaprenyl-diphosphate synthase [(2E,6E)-farnesyl-diphosphate specific] activity"/>
    <property type="evidence" value="ECO:0007669"/>
    <property type="project" value="TreeGrafter"/>
</dbReference>
<gene>
    <name evidence="3" type="ORF">QP433_04235</name>
</gene>
<evidence type="ECO:0000313" key="4">
    <source>
        <dbReference type="Proteomes" id="UP001229251"/>
    </source>
</evidence>
<dbReference type="NCBIfam" id="TIGR00055">
    <property type="entry name" value="uppS"/>
    <property type="match status" value="1"/>
</dbReference>
<comment type="cofactor">
    <cofactor evidence="2">
        <name>Mg(2+)</name>
        <dbReference type="ChEBI" id="CHEBI:18420"/>
    </cofactor>
    <text evidence="2">Binds 2 magnesium ions per subunit.</text>
</comment>
<evidence type="ECO:0000256" key="2">
    <source>
        <dbReference type="HAMAP-Rule" id="MF_01139"/>
    </source>
</evidence>
<comment type="caution">
    <text evidence="3">The sequence shown here is derived from an EMBL/GenBank/DDBJ whole genome shotgun (WGS) entry which is preliminary data.</text>
</comment>
<feature type="active site" evidence="2">
    <location>
        <position position="17"/>
    </location>
</feature>
<reference evidence="3" key="1">
    <citation type="submission" date="2023-05" db="EMBL/GenBank/DDBJ databases">
        <title>Cataloging the Phylogenetic Diversity of Human Bladder Bacteria.</title>
        <authorList>
            <person name="Du J."/>
        </authorList>
    </citation>
    <scope>NUCLEOTIDE SEQUENCE</scope>
    <source>
        <strain evidence="3">UMB1231</strain>
    </source>
</reference>
<feature type="binding site" evidence="2">
    <location>
        <begin position="18"/>
        <end position="21"/>
    </location>
    <ligand>
        <name>substrate</name>
    </ligand>
</feature>
<organism evidence="3 4">
    <name type="scientific">Facklamia hominis</name>
    <dbReference type="NCBI Taxonomy" id="178214"/>
    <lineage>
        <taxon>Bacteria</taxon>
        <taxon>Bacillati</taxon>
        <taxon>Bacillota</taxon>
        <taxon>Bacilli</taxon>
        <taxon>Lactobacillales</taxon>
        <taxon>Aerococcaceae</taxon>
        <taxon>Facklamia</taxon>
    </lineage>
</organism>
<feature type="binding site" evidence="2">
    <location>
        <begin position="194"/>
        <end position="196"/>
    </location>
    <ligand>
        <name>substrate</name>
    </ligand>
</feature>
<dbReference type="PANTHER" id="PTHR10291">
    <property type="entry name" value="DEHYDRODOLICHYL DIPHOSPHATE SYNTHASE FAMILY MEMBER"/>
    <property type="match status" value="1"/>
</dbReference>
<protein>
    <recommendedName>
        <fullName evidence="2">Isoprenyl transferase</fullName>
        <ecNumber evidence="2">2.5.1.-</ecNumber>
    </recommendedName>
</protein>
<accession>A0AAJ1Q5H4</accession>
<proteinExistence type="inferred from homology"/>
<feature type="binding site" evidence="2">
    <location>
        <position position="207"/>
    </location>
    <ligand>
        <name>Mg(2+)</name>
        <dbReference type="ChEBI" id="CHEBI:18420"/>
    </ligand>
</feature>
<feature type="binding site" evidence="2">
    <location>
        <position position="68"/>
    </location>
    <ligand>
        <name>substrate</name>
    </ligand>
</feature>
<feature type="binding site" evidence="2">
    <location>
        <position position="66"/>
    </location>
    <ligand>
        <name>substrate</name>
    </ligand>
</feature>
<dbReference type="InterPro" id="IPR036424">
    <property type="entry name" value="UPP_synth-like_sf"/>
</dbReference>
<feature type="binding site" evidence="2">
    <location>
        <position position="188"/>
    </location>
    <ligand>
        <name>substrate</name>
    </ligand>
</feature>
<dbReference type="GO" id="GO:0005829">
    <property type="term" value="C:cytosol"/>
    <property type="evidence" value="ECO:0007669"/>
    <property type="project" value="TreeGrafter"/>
</dbReference>
<dbReference type="CDD" id="cd00475">
    <property type="entry name" value="Cis_IPPS"/>
    <property type="match status" value="1"/>
</dbReference>
<feature type="binding site" evidence="2">
    <location>
        <position position="30"/>
    </location>
    <ligand>
        <name>substrate</name>
    </ligand>
</feature>
<dbReference type="NCBIfam" id="NF011405">
    <property type="entry name" value="PRK14830.1"/>
    <property type="match status" value="1"/>
</dbReference>
<keyword evidence="1 2" id="KW-0808">Transferase</keyword>
<dbReference type="FunFam" id="3.40.1180.10:FF:000001">
    <property type="entry name" value="(2E,6E)-farnesyl-diphosphate-specific ditrans,polycis-undecaprenyl-diphosphate synthase"/>
    <property type="match status" value="1"/>
</dbReference>
<dbReference type="EMBL" id="JASOOE010000006">
    <property type="protein sequence ID" value="MDK7187184.1"/>
    <property type="molecule type" value="Genomic_DNA"/>
</dbReference>
<dbReference type="HAMAP" id="MF_01139">
    <property type="entry name" value="ISPT"/>
    <property type="match status" value="1"/>
</dbReference>
<sequence length="240" mass="27849">MQATPNSIPNHLAIIMDGNGRWAKKRMMPRVYGHRKGVERLKEIVMRCHQLRIKVLTVYAFSTENWARPKDEVNYLMKLPESFFKDFMPQMMENQVKITVIGQVEALPAETQAMMREALEKTKDNQGLILNIALNYGGRDEILQAVQSISRCVANQELKVDEIDQTLIDQHLMTGFLGDLAQPDLMIRTSGELRLSNFLLWQLAYSEFYFTDVLWPDFTAEELDKAIESYAKRQRRYGKV</sequence>
<keyword evidence="2" id="KW-0460">Magnesium</keyword>
<feature type="binding site" evidence="2">
    <location>
        <position position="34"/>
    </location>
    <ligand>
        <name>substrate</name>
    </ligand>
</feature>
<feature type="binding site" evidence="2">
    <location>
        <position position="17"/>
    </location>
    <ligand>
        <name>Mg(2+)</name>
        <dbReference type="ChEBI" id="CHEBI:18420"/>
    </ligand>
</feature>
<dbReference type="Proteomes" id="UP001229251">
    <property type="component" value="Unassembled WGS sequence"/>
</dbReference>
<comment type="subunit">
    <text evidence="2">Homodimer.</text>
</comment>
<keyword evidence="2" id="KW-0479">Metal-binding</keyword>
<feature type="binding site" evidence="2">
    <location>
        <position position="22"/>
    </location>
    <ligand>
        <name>substrate</name>
    </ligand>
</feature>
<dbReference type="GO" id="GO:0016094">
    <property type="term" value="P:polyprenol biosynthetic process"/>
    <property type="evidence" value="ECO:0007669"/>
    <property type="project" value="TreeGrafter"/>
</dbReference>
<dbReference type="Gene3D" id="3.40.1180.10">
    <property type="entry name" value="Decaprenyl diphosphate synthase-like"/>
    <property type="match status" value="1"/>
</dbReference>
<dbReference type="GO" id="GO:0000287">
    <property type="term" value="F:magnesium ion binding"/>
    <property type="evidence" value="ECO:0007669"/>
    <property type="project" value="UniProtKB-UniRule"/>
</dbReference>
<evidence type="ECO:0000313" key="3">
    <source>
        <dbReference type="EMBL" id="MDK7187184.1"/>
    </source>
</evidence>
<dbReference type="AlphaFoldDB" id="A0AAJ1Q5H4"/>
<dbReference type="InterPro" id="IPR001441">
    <property type="entry name" value="UPP_synth-like"/>
</dbReference>
<name>A0AAJ1Q5H4_9LACT</name>
<feature type="active site" description="Proton acceptor" evidence="2">
    <location>
        <position position="65"/>
    </location>
</feature>
<comment type="function">
    <text evidence="2">Catalyzes the condensation of isopentenyl diphosphate (IPP) with allylic pyrophosphates generating different type of terpenoids.</text>
</comment>
<feature type="binding site" evidence="2">
    <location>
        <begin position="62"/>
        <end position="64"/>
    </location>
    <ligand>
        <name>substrate</name>
    </ligand>
</feature>
<dbReference type="Pfam" id="PF01255">
    <property type="entry name" value="Prenyltransf"/>
    <property type="match status" value="1"/>
</dbReference>
<dbReference type="EC" id="2.5.1.-" evidence="2"/>
<comment type="similarity">
    <text evidence="2">Belongs to the UPP synthase family.</text>
</comment>